<dbReference type="EMBL" id="LUCH01001585">
    <property type="protein sequence ID" value="KAF5402816.1"/>
    <property type="molecule type" value="Genomic_DNA"/>
</dbReference>
<evidence type="ECO:0000313" key="2">
    <source>
        <dbReference type="Proteomes" id="UP000748531"/>
    </source>
</evidence>
<accession>A0A8J4WJ08</accession>
<proteinExistence type="predicted"/>
<evidence type="ECO:0000313" key="1">
    <source>
        <dbReference type="EMBL" id="KAF5402816.1"/>
    </source>
</evidence>
<dbReference type="Proteomes" id="UP000748531">
    <property type="component" value="Unassembled WGS sequence"/>
</dbReference>
<reference evidence="1" key="1">
    <citation type="submission" date="2019-05" db="EMBL/GenBank/DDBJ databases">
        <title>Annotation for the trematode Paragonimus heterotremus.</title>
        <authorList>
            <person name="Choi Y.-J."/>
        </authorList>
    </citation>
    <scope>NUCLEOTIDE SEQUENCE</scope>
    <source>
        <strain evidence="1">LC</strain>
    </source>
</reference>
<keyword evidence="2" id="KW-1185">Reference proteome</keyword>
<comment type="caution">
    <text evidence="1">The sequence shown here is derived from an EMBL/GenBank/DDBJ whole genome shotgun (WGS) entry which is preliminary data.</text>
</comment>
<dbReference type="AlphaFoldDB" id="A0A8J4WJ08"/>
<protein>
    <submittedName>
        <fullName evidence="1">Uncharacterized protein</fullName>
    </submittedName>
</protein>
<name>A0A8J4WJ08_9TREM</name>
<sequence>MFYLQEQSDHIIYPNEHSQEFKQVAFSSGAVPMVDHSRARLVPNDPNSLQTGAVNTWTNMPFSSKIEPGALSHLFSIEQNVGLDLSDKNESADLDQFRIIPNEVSEERTEGAEEEEVQNATAALLHANQEYNTAGFAFPTQLDMNGVGELHLIESNYLASMERLKESNSLVLLDPNEPQPFETNLGLTDEVYYHNINTHQTEVEALDDAHPLKSEVGFYNL</sequence>
<organism evidence="1 2">
    <name type="scientific">Paragonimus heterotremus</name>
    <dbReference type="NCBI Taxonomy" id="100268"/>
    <lineage>
        <taxon>Eukaryota</taxon>
        <taxon>Metazoa</taxon>
        <taxon>Spiralia</taxon>
        <taxon>Lophotrochozoa</taxon>
        <taxon>Platyhelminthes</taxon>
        <taxon>Trematoda</taxon>
        <taxon>Digenea</taxon>
        <taxon>Plagiorchiida</taxon>
        <taxon>Troglotremata</taxon>
        <taxon>Troglotrematidae</taxon>
        <taxon>Paragonimus</taxon>
    </lineage>
</organism>
<gene>
    <name evidence="1" type="ORF">PHET_03781</name>
</gene>